<dbReference type="Proteomes" id="UP000015101">
    <property type="component" value="Unassembled WGS sequence"/>
</dbReference>
<dbReference type="EnsemblMetazoa" id="HelroT149301">
    <property type="protein sequence ID" value="HelroP149301"/>
    <property type="gene ID" value="HelroG149301"/>
</dbReference>
<gene>
    <name evidence="10" type="primary">20197025</name>
    <name evidence="9" type="ORF">HELRODRAFT_149301</name>
</gene>
<dbReference type="Pfam" id="PF14738">
    <property type="entry name" value="CFAP91"/>
    <property type="match status" value="1"/>
</dbReference>
<organism evidence="10 11">
    <name type="scientific">Helobdella robusta</name>
    <name type="common">Californian leech</name>
    <dbReference type="NCBI Taxonomy" id="6412"/>
    <lineage>
        <taxon>Eukaryota</taxon>
        <taxon>Metazoa</taxon>
        <taxon>Spiralia</taxon>
        <taxon>Lophotrochozoa</taxon>
        <taxon>Annelida</taxon>
        <taxon>Clitellata</taxon>
        <taxon>Hirudinea</taxon>
        <taxon>Rhynchobdellida</taxon>
        <taxon>Glossiphoniidae</taxon>
        <taxon>Helobdella</taxon>
    </lineage>
</organism>
<name>T1EKC5_HELRO</name>
<evidence type="ECO:0000259" key="8">
    <source>
        <dbReference type="Pfam" id="PF14738"/>
    </source>
</evidence>
<evidence type="ECO:0000256" key="7">
    <source>
        <dbReference type="SAM" id="MobiDB-lite"/>
    </source>
</evidence>
<dbReference type="HOGENOM" id="CLU_011633_1_1_1"/>
<reference evidence="11" key="1">
    <citation type="submission" date="2012-12" db="EMBL/GenBank/DDBJ databases">
        <authorList>
            <person name="Hellsten U."/>
            <person name="Grimwood J."/>
            <person name="Chapman J.A."/>
            <person name="Shapiro H."/>
            <person name="Aerts A."/>
            <person name="Otillar R.P."/>
            <person name="Terry A.Y."/>
            <person name="Boore J.L."/>
            <person name="Simakov O."/>
            <person name="Marletaz F."/>
            <person name="Cho S.-J."/>
            <person name="Edsinger-Gonzales E."/>
            <person name="Havlak P."/>
            <person name="Kuo D.-H."/>
            <person name="Larsson T."/>
            <person name="Lv J."/>
            <person name="Arendt D."/>
            <person name="Savage R."/>
            <person name="Osoegawa K."/>
            <person name="de Jong P."/>
            <person name="Lindberg D.R."/>
            <person name="Seaver E.C."/>
            <person name="Weisblat D.A."/>
            <person name="Putnam N.H."/>
            <person name="Grigoriev I.V."/>
            <person name="Rokhsar D.S."/>
        </authorList>
    </citation>
    <scope>NUCLEOTIDE SEQUENCE</scope>
</reference>
<dbReference type="eggNOG" id="ENOG502QRFI">
    <property type="taxonomic scope" value="Eukaryota"/>
</dbReference>
<evidence type="ECO:0000256" key="5">
    <source>
        <dbReference type="ARBA" id="ARBA00029468"/>
    </source>
</evidence>
<comment type="similarity">
    <text evidence="5">Belongs to the CFAP91 family.</text>
</comment>
<protein>
    <recommendedName>
        <fullName evidence="6">Cilia- and flagella-associated protein 91</fullName>
    </recommendedName>
</protein>
<reference evidence="10" key="3">
    <citation type="submission" date="2015-06" db="UniProtKB">
        <authorList>
            <consortium name="EnsemblMetazoa"/>
        </authorList>
    </citation>
    <scope>IDENTIFICATION</scope>
</reference>
<proteinExistence type="inferred from homology"/>
<keyword evidence="3" id="KW-0206">Cytoskeleton</keyword>
<feature type="region of interest" description="Disordered" evidence="7">
    <location>
        <begin position="1"/>
        <end position="25"/>
    </location>
</feature>
<dbReference type="OrthoDB" id="567787at2759"/>
<feature type="compositionally biased region" description="Polar residues" evidence="7">
    <location>
        <begin position="1"/>
        <end position="22"/>
    </location>
</feature>
<keyword evidence="2" id="KW-0963">Cytoplasm</keyword>
<accession>T1EKC5</accession>
<evidence type="ECO:0000313" key="9">
    <source>
        <dbReference type="EMBL" id="ESN94403.1"/>
    </source>
</evidence>
<dbReference type="RefSeq" id="XP_009027477.1">
    <property type="nucleotide sequence ID" value="XM_009029229.1"/>
</dbReference>
<dbReference type="AlphaFoldDB" id="T1EKC5"/>
<dbReference type="PANTHER" id="PTHR22455:SF10">
    <property type="entry name" value="CILIA- AND FLAGELLA-ASSOCIATED PROTEIN 91"/>
    <property type="match status" value="1"/>
</dbReference>
<dbReference type="InParanoid" id="T1EKC5"/>
<dbReference type="EMBL" id="KB097571">
    <property type="protein sequence ID" value="ESN94403.1"/>
    <property type="molecule type" value="Genomic_DNA"/>
</dbReference>
<dbReference type="InterPro" id="IPR032840">
    <property type="entry name" value="CFAP91_dom"/>
</dbReference>
<dbReference type="GO" id="GO:0005930">
    <property type="term" value="C:axoneme"/>
    <property type="evidence" value="ECO:0007669"/>
    <property type="project" value="UniProtKB-SubCell"/>
</dbReference>
<keyword evidence="11" id="KW-1185">Reference proteome</keyword>
<dbReference type="GeneID" id="20197025"/>
<evidence type="ECO:0000256" key="3">
    <source>
        <dbReference type="ARBA" id="ARBA00023212"/>
    </source>
</evidence>
<evidence type="ECO:0000256" key="4">
    <source>
        <dbReference type="ARBA" id="ARBA00023273"/>
    </source>
</evidence>
<keyword evidence="4" id="KW-0966">Cell projection</keyword>
<dbReference type="InterPro" id="IPR026720">
    <property type="entry name" value="CFAP91"/>
</dbReference>
<dbReference type="KEGG" id="hro:HELRODRAFT_149301"/>
<dbReference type="STRING" id="6412.T1EKC5"/>
<evidence type="ECO:0000313" key="10">
    <source>
        <dbReference type="EnsemblMetazoa" id="HelroP149301"/>
    </source>
</evidence>
<dbReference type="FunCoup" id="T1EKC5">
    <property type="interactions" value="61"/>
</dbReference>
<evidence type="ECO:0000256" key="2">
    <source>
        <dbReference type="ARBA" id="ARBA00022490"/>
    </source>
</evidence>
<dbReference type="CTD" id="20197025"/>
<sequence>IAETTSTLTQTDLREGVTQTEPYTPEYYVPKGTTSELLSIAMLSYGCGLPAGLAEVEMIERMRTKRIWELEQMQLSEKCQVEKRMKKMEEQHALEWSVRDAEIQRILDLRLKVTMKMLRLREGQTDEINRQRLEDLWNRKEEEAHKKLAKLKFNNLRALRKISGKECLVERKILRRDVVKDYTDFGSQAFAPLTRIGVFLDMNAAKYEFDSYLLSSLQGVTELEDTLNRKQYNCNIRIRPKSPNDKIAVQRRRRRREKELERIYDSIQKEKELLSKSPKPLKFLQKIEKPAVRPPTPTASFESEVQDNKKLAITFLQQMIRGRHSQATMLQGKEERMELIKELRSTHALLQSEQSFIEAHKQKTLEEQDLRARLVTRDDVVDSLISELEGETLSDCLDFLTKELDRLKEERRIEAFVMLAERNRRIREAEESGMRQIEERRRREADEAFKQIVKVHQDTVDSYLEDIILKTIDSNADMQARKLVQQTAIMIDEAANKAENSRSTMDSEEIVAQLVLGFLIPEVFKQDHNNKSRSS</sequence>
<feature type="domain" description="CFAP91" evidence="8">
    <location>
        <begin position="9"/>
        <end position="161"/>
    </location>
</feature>
<evidence type="ECO:0000313" key="11">
    <source>
        <dbReference type="Proteomes" id="UP000015101"/>
    </source>
</evidence>
<evidence type="ECO:0000256" key="1">
    <source>
        <dbReference type="ARBA" id="ARBA00004430"/>
    </source>
</evidence>
<reference evidence="9 11" key="2">
    <citation type="journal article" date="2013" name="Nature">
        <title>Insights into bilaterian evolution from three spiralian genomes.</title>
        <authorList>
            <person name="Simakov O."/>
            <person name="Marletaz F."/>
            <person name="Cho S.J."/>
            <person name="Edsinger-Gonzales E."/>
            <person name="Havlak P."/>
            <person name="Hellsten U."/>
            <person name="Kuo D.H."/>
            <person name="Larsson T."/>
            <person name="Lv J."/>
            <person name="Arendt D."/>
            <person name="Savage R."/>
            <person name="Osoegawa K."/>
            <person name="de Jong P."/>
            <person name="Grimwood J."/>
            <person name="Chapman J.A."/>
            <person name="Shapiro H."/>
            <person name="Aerts A."/>
            <person name="Otillar R.P."/>
            <person name="Terry A.Y."/>
            <person name="Boore J.L."/>
            <person name="Grigoriev I.V."/>
            <person name="Lindberg D.R."/>
            <person name="Seaver E.C."/>
            <person name="Weisblat D.A."/>
            <person name="Putnam N.H."/>
            <person name="Rokhsar D.S."/>
        </authorList>
    </citation>
    <scope>NUCLEOTIDE SEQUENCE</scope>
</reference>
<evidence type="ECO:0000256" key="6">
    <source>
        <dbReference type="ARBA" id="ARBA00029555"/>
    </source>
</evidence>
<dbReference type="PANTHER" id="PTHR22455">
    <property type="entry name" value="CILIA- AND FLAGELLA-ASSOCIATED PROTEIN 91"/>
    <property type="match status" value="1"/>
</dbReference>
<comment type="subcellular location">
    <subcellularLocation>
        <location evidence="1">Cytoplasm</location>
        <location evidence="1">Cytoskeleton</location>
        <location evidence="1">Cilium axoneme</location>
    </subcellularLocation>
</comment>
<dbReference type="EMBL" id="AMQM01001607">
    <property type="status" value="NOT_ANNOTATED_CDS"/>
    <property type="molecule type" value="Genomic_DNA"/>
</dbReference>
<dbReference type="OMA" id="PAQDICG"/>